<dbReference type="AlphaFoldDB" id="A0A939JMB2"/>
<keyword evidence="1" id="KW-0413">Isomerase</keyword>
<reference evidence="1" key="1">
    <citation type="submission" date="2021-03" db="EMBL/GenBank/DDBJ databases">
        <title>Streptomyces poriferae sp. nov., a novel marine sponge-derived Actinobacteria species with anti-MRSA activity.</title>
        <authorList>
            <person name="Sandoval-Powers M."/>
            <person name="Kralova S."/>
            <person name="Nguyen G.-S."/>
            <person name="Fawwal D."/>
            <person name="Degnes K."/>
            <person name="Klinkenberg G."/>
            <person name="Sletta H."/>
            <person name="Wentzel A."/>
            <person name="Liles M.R."/>
        </authorList>
    </citation>
    <scope>NUCLEOTIDE SEQUENCE</scope>
    <source>
        <strain evidence="1">DSM 41794</strain>
    </source>
</reference>
<comment type="caution">
    <text evidence="1">The sequence shown here is derived from an EMBL/GenBank/DDBJ whole genome shotgun (WGS) entry which is preliminary data.</text>
</comment>
<keyword evidence="2" id="KW-1185">Reference proteome</keyword>
<accession>A0A939JMB2</accession>
<evidence type="ECO:0000313" key="2">
    <source>
        <dbReference type="Proteomes" id="UP000664167"/>
    </source>
</evidence>
<protein>
    <submittedName>
        <fullName evidence="1">Mannose-6-phosphate isomerase</fullName>
    </submittedName>
</protein>
<sequence length="130" mass="12957">MLDETLLDTPDALARADRLGLLRGAAEAGARVRTAARHAVEAGIAELKPEGRPRALLLAGPGTAASGVADLITALAGPTVPVTRLGPSGVASAAGALRWALPGWAGPVDLLLITTTDGTEPGLALLAEQA</sequence>
<dbReference type="Proteomes" id="UP000664167">
    <property type="component" value="Unassembled WGS sequence"/>
</dbReference>
<proteinExistence type="predicted"/>
<organism evidence="1 2">
    <name type="scientific">Streptomyces beijiangensis</name>
    <dbReference type="NCBI Taxonomy" id="163361"/>
    <lineage>
        <taxon>Bacteria</taxon>
        <taxon>Bacillati</taxon>
        <taxon>Actinomycetota</taxon>
        <taxon>Actinomycetes</taxon>
        <taxon>Kitasatosporales</taxon>
        <taxon>Streptomycetaceae</taxon>
        <taxon>Streptomyces</taxon>
    </lineage>
</organism>
<name>A0A939JMB2_9ACTN</name>
<dbReference type="EMBL" id="JAFLRJ010000557">
    <property type="protein sequence ID" value="MBO0517265.1"/>
    <property type="molecule type" value="Genomic_DNA"/>
</dbReference>
<gene>
    <name evidence="1" type="ORF">J0695_36730</name>
</gene>
<evidence type="ECO:0000313" key="1">
    <source>
        <dbReference type="EMBL" id="MBO0517265.1"/>
    </source>
</evidence>
<dbReference type="GO" id="GO:0016853">
    <property type="term" value="F:isomerase activity"/>
    <property type="evidence" value="ECO:0007669"/>
    <property type="project" value="UniProtKB-KW"/>
</dbReference>
<feature type="non-terminal residue" evidence="1">
    <location>
        <position position="130"/>
    </location>
</feature>